<evidence type="ECO:0000313" key="2">
    <source>
        <dbReference type="Proteomes" id="UP001597480"/>
    </source>
</evidence>
<dbReference type="RefSeq" id="WP_379819633.1">
    <property type="nucleotide sequence ID" value="NZ_JBHUMD010000005.1"/>
</dbReference>
<accession>A0ABW5NR22</accession>
<sequence length="297" mass="33891">MSFIIGKKQLRTILFFADTKVSIDIIDDTISGGNKMRVNPMQGILKTYILNSKLCISFAGKVENCLNIIQKCKEIELPNIPFFLQNELLISNDDNSEFIVGISEISKTFMYKINSSTIEQGETFWTGEKEGFKEYQTYFHNPENYCENKFTQAGNAFNELIQNTKVMSIGDFIVETVYEVDLNSFIYCERMQGFRGERVIQIKQQETTALDIQGSNEIGSFHVSNLVSRNPNKPAVAIYFQLANSGILFTPEYCLKNNGCGEIFTGSDINQFVKEIYDKYEIKIEGFTLINSRIVKI</sequence>
<comment type="caution">
    <text evidence="1">The sequence shown here is derived from an EMBL/GenBank/DDBJ whole genome shotgun (WGS) entry which is preliminary data.</text>
</comment>
<keyword evidence="2" id="KW-1185">Reference proteome</keyword>
<gene>
    <name evidence="1" type="ORF">ACFSR3_02880</name>
</gene>
<proteinExistence type="predicted"/>
<protein>
    <submittedName>
        <fullName evidence="1">Uncharacterized protein</fullName>
    </submittedName>
</protein>
<evidence type="ECO:0000313" key="1">
    <source>
        <dbReference type="EMBL" id="MFD2600988.1"/>
    </source>
</evidence>
<reference evidence="2" key="1">
    <citation type="journal article" date="2019" name="Int. J. Syst. Evol. Microbiol.">
        <title>The Global Catalogue of Microorganisms (GCM) 10K type strain sequencing project: providing services to taxonomists for standard genome sequencing and annotation.</title>
        <authorList>
            <consortium name="The Broad Institute Genomics Platform"/>
            <consortium name="The Broad Institute Genome Sequencing Center for Infectious Disease"/>
            <person name="Wu L."/>
            <person name="Ma J."/>
        </authorList>
    </citation>
    <scope>NUCLEOTIDE SEQUENCE [LARGE SCALE GENOMIC DNA]</scope>
    <source>
        <strain evidence="2">KCTC 42107</strain>
    </source>
</reference>
<organism evidence="1 2">
    <name type="scientific">Flavobacterium suzhouense</name>
    <dbReference type="NCBI Taxonomy" id="1529638"/>
    <lineage>
        <taxon>Bacteria</taxon>
        <taxon>Pseudomonadati</taxon>
        <taxon>Bacteroidota</taxon>
        <taxon>Flavobacteriia</taxon>
        <taxon>Flavobacteriales</taxon>
        <taxon>Flavobacteriaceae</taxon>
        <taxon>Flavobacterium</taxon>
    </lineage>
</organism>
<dbReference type="Proteomes" id="UP001597480">
    <property type="component" value="Unassembled WGS sequence"/>
</dbReference>
<dbReference type="EMBL" id="JBHUMD010000005">
    <property type="protein sequence ID" value="MFD2600988.1"/>
    <property type="molecule type" value="Genomic_DNA"/>
</dbReference>
<name>A0ABW5NR22_9FLAO</name>